<dbReference type="EMBL" id="MU853401">
    <property type="protein sequence ID" value="KAK4138736.1"/>
    <property type="molecule type" value="Genomic_DNA"/>
</dbReference>
<feature type="compositionally biased region" description="Polar residues" evidence="7">
    <location>
        <begin position="534"/>
        <end position="543"/>
    </location>
</feature>
<dbReference type="PROSITE" id="PS00028">
    <property type="entry name" value="ZINC_FINGER_C2H2_1"/>
    <property type="match status" value="3"/>
</dbReference>
<feature type="domain" description="C2H2-type" evidence="8">
    <location>
        <begin position="288"/>
        <end position="315"/>
    </location>
</feature>
<evidence type="ECO:0000256" key="2">
    <source>
        <dbReference type="ARBA" id="ARBA00022723"/>
    </source>
</evidence>
<dbReference type="GO" id="GO:0000978">
    <property type="term" value="F:RNA polymerase II cis-regulatory region sequence-specific DNA binding"/>
    <property type="evidence" value="ECO:0007669"/>
    <property type="project" value="TreeGrafter"/>
</dbReference>
<reference evidence="9" key="2">
    <citation type="submission" date="2023-05" db="EMBL/GenBank/DDBJ databases">
        <authorList>
            <consortium name="Lawrence Berkeley National Laboratory"/>
            <person name="Steindorff A."/>
            <person name="Hensen N."/>
            <person name="Bonometti L."/>
            <person name="Westerberg I."/>
            <person name="Brannstrom I.O."/>
            <person name="Guillou S."/>
            <person name="Cros-Aarteil S."/>
            <person name="Calhoun S."/>
            <person name="Haridas S."/>
            <person name="Kuo A."/>
            <person name="Mondo S."/>
            <person name="Pangilinan J."/>
            <person name="Riley R."/>
            <person name="Labutti K."/>
            <person name="Andreopoulos B."/>
            <person name="Lipzen A."/>
            <person name="Chen C."/>
            <person name="Yanf M."/>
            <person name="Daum C."/>
            <person name="Ng V."/>
            <person name="Clum A."/>
            <person name="Ohm R."/>
            <person name="Martin F."/>
            <person name="Silar P."/>
            <person name="Natvig D."/>
            <person name="Lalanne C."/>
            <person name="Gautier V."/>
            <person name="Ament-Velasquez S.L."/>
            <person name="Kruys A."/>
            <person name="Hutchinson M.I."/>
            <person name="Powell A.J."/>
            <person name="Barry K."/>
            <person name="Miller A.N."/>
            <person name="Grigoriev I.V."/>
            <person name="Debuchy R."/>
            <person name="Gladieux P."/>
            <person name="Thoren M.H."/>
            <person name="Johannesson H."/>
        </authorList>
    </citation>
    <scope>NUCLEOTIDE SEQUENCE</scope>
    <source>
        <strain evidence="9">CBS 123565</strain>
    </source>
</reference>
<dbReference type="PROSITE" id="PS50157">
    <property type="entry name" value="ZINC_FINGER_C2H2_2"/>
    <property type="match status" value="4"/>
</dbReference>
<organism evidence="9 10">
    <name type="scientific">Trichocladium antarcticum</name>
    <dbReference type="NCBI Taxonomy" id="1450529"/>
    <lineage>
        <taxon>Eukaryota</taxon>
        <taxon>Fungi</taxon>
        <taxon>Dikarya</taxon>
        <taxon>Ascomycota</taxon>
        <taxon>Pezizomycotina</taxon>
        <taxon>Sordariomycetes</taxon>
        <taxon>Sordariomycetidae</taxon>
        <taxon>Sordariales</taxon>
        <taxon>Chaetomiaceae</taxon>
        <taxon>Trichocladium</taxon>
    </lineage>
</organism>
<dbReference type="Proteomes" id="UP001304895">
    <property type="component" value="Unassembled WGS sequence"/>
</dbReference>
<keyword evidence="4 6" id="KW-0863">Zinc-finger</keyword>
<dbReference type="SUPFAM" id="SSF57667">
    <property type="entry name" value="beta-beta-alpha zinc fingers"/>
    <property type="match status" value="3"/>
</dbReference>
<dbReference type="AlphaFoldDB" id="A0AAN6UVR0"/>
<dbReference type="GO" id="GO:0045944">
    <property type="term" value="P:positive regulation of transcription by RNA polymerase II"/>
    <property type="evidence" value="ECO:0007669"/>
    <property type="project" value="UniProtKB-ARBA"/>
</dbReference>
<evidence type="ECO:0000259" key="8">
    <source>
        <dbReference type="PROSITE" id="PS50157"/>
    </source>
</evidence>
<comment type="caution">
    <text evidence="9">The sequence shown here is derived from an EMBL/GenBank/DDBJ whole genome shotgun (WGS) entry which is preliminary data.</text>
</comment>
<evidence type="ECO:0000256" key="7">
    <source>
        <dbReference type="SAM" id="MobiDB-lite"/>
    </source>
</evidence>
<dbReference type="FunFam" id="3.30.160.60:FF:001442">
    <property type="entry name" value="zinc finger protein 696"/>
    <property type="match status" value="1"/>
</dbReference>
<dbReference type="GO" id="GO:0000981">
    <property type="term" value="F:DNA-binding transcription factor activity, RNA polymerase II-specific"/>
    <property type="evidence" value="ECO:0007669"/>
    <property type="project" value="UniProtKB-ARBA"/>
</dbReference>
<keyword evidence="2" id="KW-0479">Metal-binding</keyword>
<evidence type="ECO:0000256" key="5">
    <source>
        <dbReference type="ARBA" id="ARBA00022833"/>
    </source>
</evidence>
<dbReference type="InterPro" id="IPR036236">
    <property type="entry name" value="Znf_C2H2_sf"/>
</dbReference>
<dbReference type="PANTHER" id="PTHR19818">
    <property type="entry name" value="ZINC FINGER PROTEIN ZIC AND GLI"/>
    <property type="match status" value="1"/>
</dbReference>
<feature type="compositionally biased region" description="Low complexity" evidence="7">
    <location>
        <begin position="467"/>
        <end position="487"/>
    </location>
</feature>
<protein>
    <recommendedName>
        <fullName evidence="8">C2H2-type domain-containing protein</fullName>
    </recommendedName>
</protein>
<feature type="domain" description="C2H2-type" evidence="8">
    <location>
        <begin position="316"/>
        <end position="341"/>
    </location>
</feature>
<sequence length="563" mass="61514">MAIGYPPPNTNNWGRWSPHEPAGAEYNMMEAGMVPYDSRTGTAAPIQRPGPPQPFLPGVFHTASMPSPVSPQYQTPVLCGGYVPYSPPQMLDTQFKPEPYLGRPQLRVLPLTHGISQGVQRSWDGLPSPEKSPSPFIKSESGFSIAGPTTSGSSTSSKNIVPNVRVQGAPVQESKTRVDELVGILQGVQARIQLENGETEQANKRPCARNRSVGTQHGRAKEKHKPFLCNIAGCSKAFAQKNNLETHRRSHTGESPYVCPYVAECGERFTQGINLKTHIRRHTGEKPYSCPQCGKAFPQRSNVKSHMKTHEKRELFYCKLDGCNKAFTAKGNLKTHQNAFHLETVVALIRKFAIISDDSITEEEQELIRYITSVHNNANKGIKGRGKGRKVKRIVLPQPYQQQAHHGTPMPSTSPPSSSPVHANPYPFSLLPHSLPQLHTAQQQQPMHHFHGLSSPAAYSMGRAPNHHNNNNNNNNNSNNSSSSSSSMLFGMGVVAPRDAHGHGYGMHHMDSDMASSPSSCGGGGGGGGGGGSHSQASTPVHQQQQIYEEAQERELMFANRMY</sequence>
<feature type="compositionally biased region" description="Polar residues" evidence="7">
    <location>
        <begin position="437"/>
        <end position="446"/>
    </location>
</feature>
<dbReference type="SMART" id="SM00355">
    <property type="entry name" value="ZnF_C2H2"/>
    <property type="match status" value="4"/>
</dbReference>
<dbReference type="Pfam" id="PF00096">
    <property type="entry name" value="zf-C2H2"/>
    <property type="match status" value="4"/>
</dbReference>
<keyword evidence="3" id="KW-0677">Repeat</keyword>
<evidence type="ECO:0000256" key="4">
    <source>
        <dbReference type="ARBA" id="ARBA00022771"/>
    </source>
</evidence>
<feature type="compositionally biased region" description="Gly residues" evidence="7">
    <location>
        <begin position="521"/>
        <end position="533"/>
    </location>
</feature>
<reference evidence="9" key="1">
    <citation type="journal article" date="2023" name="Mol. Phylogenet. Evol.">
        <title>Genome-scale phylogeny and comparative genomics of the fungal order Sordariales.</title>
        <authorList>
            <person name="Hensen N."/>
            <person name="Bonometti L."/>
            <person name="Westerberg I."/>
            <person name="Brannstrom I.O."/>
            <person name="Guillou S."/>
            <person name="Cros-Aarteil S."/>
            <person name="Calhoun S."/>
            <person name="Haridas S."/>
            <person name="Kuo A."/>
            <person name="Mondo S."/>
            <person name="Pangilinan J."/>
            <person name="Riley R."/>
            <person name="LaButti K."/>
            <person name="Andreopoulos B."/>
            <person name="Lipzen A."/>
            <person name="Chen C."/>
            <person name="Yan M."/>
            <person name="Daum C."/>
            <person name="Ng V."/>
            <person name="Clum A."/>
            <person name="Steindorff A."/>
            <person name="Ohm R.A."/>
            <person name="Martin F."/>
            <person name="Silar P."/>
            <person name="Natvig D.O."/>
            <person name="Lalanne C."/>
            <person name="Gautier V."/>
            <person name="Ament-Velasquez S.L."/>
            <person name="Kruys A."/>
            <person name="Hutchinson M.I."/>
            <person name="Powell A.J."/>
            <person name="Barry K."/>
            <person name="Miller A.N."/>
            <person name="Grigoriev I.V."/>
            <person name="Debuchy R."/>
            <person name="Gladieux P."/>
            <person name="Hiltunen Thoren M."/>
            <person name="Johannesson H."/>
        </authorList>
    </citation>
    <scope>NUCLEOTIDE SEQUENCE</scope>
    <source>
        <strain evidence="9">CBS 123565</strain>
    </source>
</reference>
<dbReference type="FunFam" id="3.30.160.60:FF:000125">
    <property type="entry name" value="Putative zinc finger protein 143"/>
    <property type="match status" value="1"/>
</dbReference>
<dbReference type="GO" id="GO:0005634">
    <property type="term" value="C:nucleus"/>
    <property type="evidence" value="ECO:0007669"/>
    <property type="project" value="TreeGrafter"/>
</dbReference>
<dbReference type="PANTHER" id="PTHR19818:SF139">
    <property type="entry name" value="PAIR-RULE PROTEIN ODD-PAIRED"/>
    <property type="match status" value="1"/>
</dbReference>
<keyword evidence="5" id="KW-0862">Zinc</keyword>
<dbReference type="InterPro" id="IPR050329">
    <property type="entry name" value="GLI_C2H2-zinc-finger"/>
</dbReference>
<evidence type="ECO:0000256" key="3">
    <source>
        <dbReference type="ARBA" id="ARBA00022737"/>
    </source>
</evidence>
<feature type="region of interest" description="Disordered" evidence="7">
    <location>
        <begin position="120"/>
        <end position="159"/>
    </location>
</feature>
<dbReference type="FunFam" id="3.30.160.60:FF:002343">
    <property type="entry name" value="Zinc finger protein 33A"/>
    <property type="match status" value="1"/>
</dbReference>
<dbReference type="GO" id="GO:0008270">
    <property type="term" value="F:zinc ion binding"/>
    <property type="evidence" value="ECO:0007669"/>
    <property type="project" value="UniProtKB-KW"/>
</dbReference>
<dbReference type="InterPro" id="IPR013087">
    <property type="entry name" value="Znf_C2H2_type"/>
</dbReference>
<evidence type="ECO:0000313" key="9">
    <source>
        <dbReference type="EMBL" id="KAK4138736.1"/>
    </source>
</evidence>
<evidence type="ECO:0000256" key="1">
    <source>
        <dbReference type="ARBA" id="ARBA00006991"/>
    </source>
</evidence>
<feature type="domain" description="C2H2-type" evidence="8">
    <location>
        <begin position="227"/>
        <end position="256"/>
    </location>
</feature>
<name>A0AAN6UVR0_9PEZI</name>
<proteinExistence type="inferred from homology"/>
<comment type="similarity">
    <text evidence="1">Belongs to the krueppel C2H2-type zinc-finger protein family.</text>
</comment>
<keyword evidence="10" id="KW-1185">Reference proteome</keyword>
<dbReference type="Gene3D" id="3.30.160.60">
    <property type="entry name" value="Classic Zinc Finger"/>
    <property type="match status" value="4"/>
</dbReference>
<evidence type="ECO:0000256" key="6">
    <source>
        <dbReference type="PROSITE-ProRule" id="PRU00042"/>
    </source>
</evidence>
<gene>
    <name evidence="9" type="ORF">BT67DRAFT_369905</name>
</gene>
<evidence type="ECO:0000313" key="10">
    <source>
        <dbReference type="Proteomes" id="UP001304895"/>
    </source>
</evidence>
<feature type="region of interest" description="Disordered" evidence="7">
    <location>
        <begin position="508"/>
        <end position="543"/>
    </location>
</feature>
<feature type="region of interest" description="Disordered" evidence="7">
    <location>
        <begin position="400"/>
        <end position="489"/>
    </location>
</feature>
<accession>A0AAN6UVR0</accession>
<feature type="domain" description="C2H2-type" evidence="8">
    <location>
        <begin position="257"/>
        <end position="287"/>
    </location>
</feature>